<reference evidence="2 3" key="1">
    <citation type="submission" date="2018-03" db="EMBL/GenBank/DDBJ databases">
        <title>Genomic Encyclopedia of Type Strains, Phase III (KMG-III): the genomes of soil and plant-associated and newly described type strains.</title>
        <authorList>
            <person name="Whitman W."/>
        </authorList>
    </citation>
    <scope>NUCLEOTIDE SEQUENCE [LARGE SCALE GENOMIC DNA]</scope>
    <source>
        <strain evidence="2 3">CGMCC 4.7067</strain>
    </source>
</reference>
<feature type="compositionally biased region" description="Low complexity" evidence="1">
    <location>
        <begin position="67"/>
        <end position="85"/>
    </location>
</feature>
<sequence>MRVRANQDFRTYVSGTPLRVTAGSIWTGGAARAMLATHCPVTDLDAEATGPDDDEPDGHDSTGEHGAPGADDSAPDGSDAATADGGNDGDPADPPAGVQEADAEPTEGEAPAAETATVAETEEAPTEAADAVPDGNVSDVLDWVDGDAEKARQALDVERGRERPRAGLVKQLTQIVE</sequence>
<evidence type="ECO:0000313" key="3">
    <source>
        <dbReference type="Proteomes" id="UP000238176"/>
    </source>
</evidence>
<proteinExistence type="predicted"/>
<dbReference type="RefSeq" id="WP_146148186.1">
    <property type="nucleotide sequence ID" value="NZ_PVTJ01000009.1"/>
</dbReference>
<dbReference type="Proteomes" id="UP000238176">
    <property type="component" value="Unassembled WGS sequence"/>
</dbReference>
<evidence type="ECO:0000313" key="2">
    <source>
        <dbReference type="EMBL" id="PRY56444.1"/>
    </source>
</evidence>
<accession>A0A2T0UEZ1</accession>
<gene>
    <name evidence="2" type="ORF">B0I28_10993</name>
</gene>
<comment type="caution">
    <text evidence="2">The sequence shown here is derived from an EMBL/GenBank/DDBJ whole genome shotgun (WGS) entry which is preliminary data.</text>
</comment>
<feature type="region of interest" description="Disordered" evidence="1">
    <location>
        <begin position="44"/>
        <end position="140"/>
    </location>
</feature>
<keyword evidence="3" id="KW-1185">Reference proteome</keyword>
<feature type="compositionally biased region" description="Acidic residues" evidence="1">
    <location>
        <begin position="44"/>
        <end position="57"/>
    </location>
</feature>
<name>A0A2T0UEZ1_9ACTN</name>
<evidence type="ECO:0000256" key="1">
    <source>
        <dbReference type="SAM" id="MobiDB-lite"/>
    </source>
</evidence>
<organism evidence="2 3">
    <name type="scientific">Glycomyces artemisiae</name>
    <dbReference type="NCBI Taxonomy" id="1076443"/>
    <lineage>
        <taxon>Bacteria</taxon>
        <taxon>Bacillati</taxon>
        <taxon>Actinomycetota</taxon>
        <taxon>Actinomycetes</taxon>
        <taxon>Glycomycetales</taxon>
        <taxon>Glycomycetaceae</taxon>
        <taxon>Glycomyces</taxon>
    </lineage>
</organism>
<protein>
    <submittedName>
        <fullName evidence="2">Uncharacterized protein</fullName>
    </submittedName>
</protein>
<feature type="compositionally biased region" description="Low complexity" evidence="1">
    <location>
        <begin position="108"/>
        <end position="119"/>
    </location>
</feature>
<dbReference type="AlphaFoldDB" id="A0A2T0UEZ1"/>
<dbReference type="EMBL" id="PVTJ01000009">
    <property type="protein sequence ID" value="PRY56444.1"/>
    <property type="molecule type" value="Genomic_DNA"/>
</dbReference>